<dbReference type="OrthoDB" id="3226at2759"/>
<gene>
    <name evidence="5" type="primary">LOC111106526</name>
</gene>
<dbReference type="GO" id="GO:0032580">
    <property type="term" value="C:Golgi cisterna membrane"/>
    <property type="evidence" value="ECO:0007669"/>
    <property type="project" value="UniProtKB-SubCell"/>
</dbReference>
<comment type="similarity">
    <text evidence="3">Belongs to the glycosyltransferase 11 family.</text>
</comment>
<comment type="subcellular location">
    <subcellularLocation>
        <location evidence="3">Golgi apparatus</location>
        <location evidence="3">Golgi stack membrane</location>
        <topology evidence="3">Single-pass type II membrane protein</topology>
    </subcellularLocation>
</comment>
<organism evidence="4 5">
    <name type="scientific">Crassostrea virginica</name>
    <name type="common">Eastern oyster</name>
    <dbReference type="NCBI Taxonomy" id="6565"/>
    <lineage>
        <taxon>Eukaryota</taxon>
        <taxon>Metazoa</taxon>
        <taxon>Spiralia</taxon>
        <taxon>Lophotrochozoa</taxon>
        <taxon>Mollusca</taxon>
        <taxon>Bivalvia</taxon>
        <taxon>Autobranchia</taxon>
        <taxon>Pteriomorphia</taxon>
        <taxon>Ostreida</taxon>
        <taxon>Ostreoidea</taxon>
        <taxon>Ostreidae</taxon>
        <taxon>Crassostrea</taxon>
    </lineage>
</organism>
<dbReference type="Proteomes" id="UP000694844">
    <property type="component" value="Chromosome 8"/>
</dbReference>
<dbReference type="EC" id="2.4.1.-" evidence="3"/>
<evidence type="ECO:0000256" key="2">
    <source>
        <dbReference type="ARBA" id="ARBA00022679"/>
    </source>
</evidence>
<reference evidence="5" key="1">
    <citation type="submission" date="2025-08" db="UniProtKB">
        <authorList>
            <consortium name="RefSeq"/>
        </authorList>
    </citation>
    <scope>IDENTIFICATION</scope>
    <source>
        <tissue evidence="5">Whole sample</tissue>
    </source>
</reference>
<proteinExistence type="inferred from homology"/>
<dbReference type="AlphaFoldDB" id="A0A8B8B0L4"/>
<dbReference type="PANTHER" id="PTHR11927">
    <property type="entry name" value="GALACTOSIDE 2-L-FUCOSYLTRANSFERASE"/>
    <property type="match status" value="1"/>
</dbReference>
<dbReference type="GO" id="GO:0005975">
    <property type="term" value="P:carbohydrate metabolic process"/>
    <property type="evidence" value="ECO:0007669"/>
    <property type="project" value="InterPro"/>
</dbReference>
<dbReference type="KEGG" id="cvn:111106526"/>
<protein>
    <recommendedName>
        <fullName evidence="3">L-Fucosyltransferase</fullName>
        <ecNumber evidence="3">2.4.1.-</ecNumber>
    </recommendedName>
</protein>
<evidence type="ECO:0000256" key="1">
    <source>
        <dbReference type="ARBA" id="ARBA00022676"/>
    </source>
</evidence>
<dbReference type="UniPathway" id="UPA00378"/>
<keyword evidence="4" id="KW-1185">Reference proteome</keyword>
<dbReference type="PANTHER" id="PTHR11927:SF9">
    <property type="entry name" value="L-FUCOSYLTRANSFERASE"/>
    <property type="match status" value="1"/>
</dbReference>
<comment type="pathway">
    <text evidence="3">Protein modification; protein glycosylation.</text>
</comment>
<sequence length="350" mass="40231">MERTEKNAKRFQIVAILAGFFVFLGYILSQNSEFYNQMTIYKTSKFLEPLPKDQHTADSSVNSVSQIVEQVRSSFLCGSVNGNLGNRLFVFASIYGIAKMKNIPYIIPKHDTLLEVFNLFNDSTLQVVPNDRKCKQTLYRRERLCCGYDPTMLNLDLTKGYTLITYLQSWKYFADAQVSLRRQLKFKASIETWVNQTMDSISRAHNYTDRDDVIFIGIHVRRGDMMMSVASYGYQVASPEYLHRAIDKFSSLTNIIYMVCSLEINWVKEHLHNISNVYYSNPKHGATKDLALLAACDHVITTVGTFGWWGGWLSGGNVTYFKWPAKSGSGLRKQFSKDYSDFFLPEWRGL</sequence>
<keyword evidence="1 3" id="KW-0328">Glycosyltransferase</keyword>
<keyword evidence="3" id="KW-0325">Glycoprotein</keyword>
<evidence type="ECO:0000313" key="5">
    <source>
        <dbReference type="RefSeq" id="XP_022296955.1"/>
    </source>
</evidence>
<keyword evidence="2 3" id="KW-0808">Transferase</keyword>
<dbReference type="RefSeq" id="XP_022296955.1">
    <property type="nucleotide sequence ID" value="XM_022441247.1"/>
</dbReference>
<keyword evidence="3" id="KW-0333">Golgi apparatus</keyword>
<dbReference type="GeneID" id="111106526"/>
<dbReference type="InterPro" id="IPR002516">
    <property type="entry name" value="Glyco_trans_11"/>
</dbReference>
<evidence type="ECO:0000313" key="4">
    <source>
        <dbReference type="Proteomes" id="UP000694844"/>
    </source>
</evidence>
<dbReference type="CDD" id="cd11301">
    <property type="entry name" value="Fut1_Fut2_like"/>
    <property type="match status" value="1"/>
</dbReference>
<keyword evidence="3" id="KW-0735">Signal-anchor</keyword>
<accession>A0A8B8B0L4</accession>
<dbReference type="GO" id="GO:0008107">
    <property type="term" value="F:galactoside 2-alpha-L-fucosyltransferase activity"/>
    <property type="evidence" value="ECO:0007669"/>
    <property type="project" value="InterPro"/>
</dbReference>
<dbReference type="Pfam" id="PF01531">
    <property type="entry name" value="Glyco_transf_11"/>
    <property type="match status" value="1"/>
</dbReference>
<keyword evidence="3" id="KW-0812">Transmembrane</keyword>
<evidence type="ECO:0000256" key="3">
    <source>
        <dbReference type="RuleBase" id="RU363129"/>
    </source>
</evidence>
<name>A0A8B8B0L4_CRAVI</name>